<evidence type="ECO:0000313" key="3">
    <source>
        <dbReference type="Proteomes" id="UP000078512"/>
    </source>
</evidence>
<organism evidence="2 3">
    <name type="scientific">Linnemannia elongata AG-77</name>
    <dbReference type="NCBI Taxonomy" id="1314771"/>
    <lineage>
        <taxon>Eukaryota</taxon>
        <taxon>Fungi</taxon>
        <taxon>Fungi incertae sedis</taxon>
        <taxon>Mucoromycota</taxon>
        <taxon>Mortierellomycotina</taxon>
        <taxon>Mortierellomycetes</taxon>
        <taxon>Mortierellales</taxon>
        <taxon>Mortierellaceae</taxon>
        <taxon>Linnemannia</taxon>
    </lineage>
</organism>
<name>A0A197JCL3_9FUNG</name>
<dbReference type="EMBL" id="KV442193">
    <property type="protein sequence ID" value="OAQ22241.1"/>
    <property type="molecule type" value="Genomic_DNA"/>
</dbReference>
<protein>
    <submittedName>
        <fullName evidence="2">Uncharacterized protein</fullName>
    </submittedName>
</protein>
<sequence length="127" mass="14398">MDLLSKVLLYLAEGRSHKNKLLSRDTTPQLSRKKMGVRADLIWRSMLAPEKDWAIGEAARTWDELGQKFIHESTFKLPRQLHDVLMARSLEVGGPDRMRGVLVSGLVIGGKTPIFVNALLIWIYTNN</sequence>
<keyword evidence="1" id="KW-0812">Transmembrane</keyword>
<proteinExistence type="predicted"/>
<feature type="transmembrane region" description="Helical" evidence="1">
    <location>
        <begin position="101"/>
        <end position="124"/>
    </location>
</feature>
<reference evidence="2 3" key="1">
    <citation type="submission" date="2016-05" db="EMBL/GenBank/DDBJ databases">
        <title>Genome sequencing reveals origins of a unique bacterial endosymbiosis in the earliest lineages of terrestrial Fungi.</title>
        <authorList>
            <consortium name="DOE Joint Genome Institute"/>
            <person name="Uehling J."/>
            <person name="Gryganskyi A."/>
            <person name="Hameed K."/>
            <person name="Tschaplinski T."/>
            <person name="Misztal P."/>
            <person name="Wu S."/>
            <person name="Desiro A."/>
            <person name="Vande Pol N."/>
            <person name="Du Z.-Y."/>
            <person name="Zienkiewicz A."/>
            <person name="Zienkiewicz K."/>
            <person name="Morin E."/>
            <person name="Tisserant E."/>
            <person name="Splivallo R."/>
            <person name="Hainaut M."/>
            <person name="Henrissat B."/>
            <person name="Ohm R."/>
            <person name="Kuo A."/>
            <person name="Yan J."/>
            <person name="Lipzen A."/>
            <person name="Nolan M."/>
            <person name="Labutti K."/>
            <person name="Barry K."/>
            <person name="Goldstein A."/>
            <person name="Labbe J."/>
            <person name="Schadt C."/>
            <person name="Tuskan G."/>
            <person name="Grigoriev I."/>
            <person name="Martin F."/>
            <person name="Vilgalys R."/>
            <person name="Bonito G."/>
        </authorList>
    </citation>
    <scope>NUCLEOTIDE SEQUENCE [LARGE SCALE GENOMIC DNA]</scope>
    <source>
        <strain evidence="2 3">AG-77</strain>
    </source>
</reference>
<evidence type="ECO:0000256" key="1">
    <source>
        <dbReference type="SAM" id="Phobius"/>
    </source>
</evidence>
<accession>A0A197JCL3</accession>
<evidence type="ECO:0000313" key="2">
    <source>
        <dbReference type="EMBL" id="OAQ22241.1"/>
    </source>
</evidence>
<keyword evidence="3" id="KW-1185">Reference proteome</keyword>
<dbReference type="Proteomes" id="UP000078512">
    <property type="component" value="Unassembled WGS sequence"/>
</dbReference>
<dbReference type="OrthoDB" id="5340906at2759"/>
<keyword evidence="1" id="KW-1133">Transmembrane helix</keyword>
<keyword evidence="1" id="KW-0472">Membrane</keyword>
<gene>
    <name evidence="2" type="ORF">K457DRAFT_26258</name>
</gene>
<dbReference type="AlphaFoldDB" id="A0A197JCL3"/>